<feature type="domain" description="Beta-lactamase-related" evidence="1">
    <location>
        <begin position="15"/>
        <end position="57"/>
    </location>
</feature>
<dbReference type="Pfam" id="PF00144">
    <property type="entry name" value="Beta-lactamase"/>
    <property type="match status" value="1"/>
</dbReference>
<reference evidence="2 3" key="1">
    <citation type="submission" date="2023-07" db="EMBL/GenBank/DDBJ databases">
        <title>Sequencing the genomes of 1000 actinobacteria strains.</title>
        <authorList>
            <person name="Klenk H.-P."/>
        </authorList>
    </citation>
    <scope>NUCLEOTIDE SEQUENCE [LARGE SCALE GENOMIC DNA]</scope>
    <source>
        <strain evidence="2 3">DSM 22966</strain>
    </source>
</reference>
<dbReference type="Proteomes" id="UP001183794">
    <property type="component" value="Unassembled WGS sequence"/>
</dbReference>
<proteinExistence type="predicted"/>
<sequence length="57" mass="6230">MIRTGFACKTILAQQVTLEELNAYGLAEDPQFEPGTEHVYSNTSTNLLGVVIEEATD</sequence>
<protein>
    <submittedName>
        <fullName evidence="2">CubicO group peptidase (Beta-lactamase class C family)</fullName>
    </submittedName>
</protein>
<evidence type="ECO:0000313" key="2">
    <source>
        <dbReference type="EMBL" id="MDR7347950.1"/>
    </source>
</evidence>
<evidence type="ECO:0000259" key="1">
    <source>
        <dbReference type="Pfam" id="PF00144"/>
    </source>
</evidence>
<gene>
    <name evidence="2" type="ORF">J2S62_002207</name>
</gene>
<keyword evidence="3" id="KW-1185">Reference proteome</keyword>
<comment type="caution">
    <text evidence="2">The sequence shown here is derived from an EMBL/GenBank/DDBJ whole genome shotgun (WGS) entry which is preliminary data.</text>
</comment>
<name>A0ABU2B2Y2_9MICC</name>
<evidence type="ECO:0000313" key="3">
    <source>
        <dbReference type="Proteomes" id="UP001183794"/>
    </source>
</evidence>
<dbReference type="InterPro" id="IPR001466">
    <property type="entry name" value="Beta-lactam-related"/>
</dbReference>
<dbReference type="EMBL" id="JAVDYJ010000001">
    <property type="protein sequence ID" value="MDR7347950.1"/>
    <property type="molecule type" value="Genomic_DNA"/>
</dbReference>
<dbReference type="InterPro" id="IPR012338">
    <property type="entry name" value="Beta-lactam/transpept-like"/>
</dbReference>
<dbReference type="SUPFAM" id="SSF56601">
    <property type="entry name" value="beta-lactamase/transpeptidase-like"/>
    <property type="match status" value="1"/>
</dbReference>
<dbReference type="Gene3D" id="3.40.710.10">
    <property type="entry name" value="DD-peptidase/beta-lactamase superfamily"/>
    <property type="match status" value="1"/>
</dbReference>
<accession>A0ABU2B2Y2</accession>
<organism evidence="2 3">
    <name type="scientific">Enteractinococcus fodinae</name>
    <dbReference type="NCBI Taxonomy" id="684663"/>
    <lineage>
        <taxon>Bacteria</taxon>
        <taxon>Bacillati</taxon>
        <taxon>Actinomycetota</taxon>
        <taxon>Actinomycetes</taxon>
        <taxon>Micrococcales</taxon>
        <taxon>Micrococcaceae</taxon>
    </lineage>
</organism>